<accession>A0A061ISE3</accession>
<evidence type="ECO:0000256" key="1">
    <source>
        <dbReference type="SAM" id="Phobius"/>
    </source>
</evidence>
<dbReference type="EMBL" id="AUPL01008689">
    <property type="protein sequence ID" value="ESL04795.1"/>
    <property type="molecule type" value="Genomic_DNA"/>
</dbReference>
<feature type="transmembrane region" description="Helical" evidence="1">
    <location>
        <begin position="32"/>
        <end position="50"/>
    </location>
</feature>
<keyword evidence="3" id="KW-1185">Reference proteome</keyword>
<sequence length="93" mass="11251">MLTSFFFFFLLFRCVCVRLVVHLLLYQCFSFLLTGCFPHGTRMCVSVCFLRRRERRRRRRSRAACMFSELQPTRLFFSTCACEFFFPLLFVCL</sequence>
<keyword evidence="1" id="KW-1133">Transmembrane helix</keyword>
<protein>
    <submittedName>
        <fullName evidence="2">Uncharacterized protein</fullName>
    </submittedName>
</protein>
<comment type="caution">
    <text evidence="2">The sequence shown here is derived from an EMBL/GenBank/DDBJ whole genome shotgun (WGS) entry which is preliminary data.</text>
</comment>
<keyword evidence="1" id="KW-0812">Transmembrane</keyword>
<keyword evidence="1" id="KW-0472">Membrane</keyword>
<dbReference type="Proteomes" id="UP000031737">
    <property type="component" value="Unassembled WGS sequence"/>
</dbReference>
<dbReference type="AlphaFoldDB" id="A0A061ISE3"/>
<proteinExistence type="predicted"/>
<reference evidence="2 3" key="1">
    <citation type="submission" date="2013-07" db="EMBL/GenBank/DDBJ databases">
        <authorList>
            <person name="Stoco P.H."/>
            <person name="Wagner G."/>
            <person name="Gerber A."/>
            <person name="Zaha A."/>
            <person name="Thompson C."/>
            <person name="Bartholomeu D.C."/>
            <person name="Luckemeyer D.D."/>
            <person name="Bahia D."/>
            <person name="Loreto E."/>
            <person name="Prestes E.B."/>
            <person name="Lima F.M."/>
            <person name="Rodrigues-Luiz G."/>
            <person name="Vallejo G.A."/>
            <person name="Filho J.F."/>
            <person name="Monteiro K.M."/>
            <person name="Tyler K.M."/>
            <person name="de Almeida L.G."/>
            <person name="Ortiz M.F."/>
            <person name="Siervo M.A."/>
            <person name="de Moraes M.H."/>
            <person name="Cunha O.L."/>
            <person name="Mendonca-Neto R."/>
            <person name="Silva R."/>
            <person name="Teixeira S.M."/>
            <person name="Murta S.M."/>
            <person name="Sincero T.C."/>
            <person name="Mendes T.A."/>
            <person name="Urmenyi T.P."/>
            <person name="Silva V.G."/>
            <person name="da Rocha W.D."/>
            <person name="Andersson B."/>
            <person name="Romanha A.J."/>
            <person name="Steindel M."/>
            <person name="de Vasconcelos A.T."/>
            <person name="Grisard E.C."/>
        </authorList>
    </citation>
    <scope>NUCLEOTIDE SEQUENCE [LARGE SCALE GENOMIC DNA]</scope>
    <source>
        <strain evidence="2 3">SC58</strain>
    </source>
</reference>
<evidence type="ECO:0000313" key="2">
    <source>
        <dbReference type="EMBL" id="ESL04795.1"/>
    </source>
</evidence>
<name>A0A061ISE3_TRYRA</name>
<organism evidence="2 3">
    <name type="scientific">Trypanosoma rangeli SC58</name>
    <dbReference type="NCBI Taxonomy" id="429131"/>
    <lineage>
        <taxon>Eukaryota</taxon>
        <taxon>Discoba</taxon>
        <taxon>Euglenozoa</taxon>
        <taxon>Kinetoplastea</taxon>
        <taxon>Metakinetoplastina</taxon>
        <taxon>Trypanosomatida</taxon>
        <taxon>Trypanosomatidae</taxon>
        <taxon>Trypanosoma</taxon>
        <taxon>Herpetosoma</taxon>
    </lineage>
</organism>
<gene>
    <name evidence="2" type="ORF">TRSC58_07683</name>
</gene>
<dbReference type="VEuPathDB" id="TriTrypDB:TRSC58_07683"/>
<evidence type="ECO:0000313" key="3">
    <source>
        <dbReference type="Proteomes" id="UP000031737"/>
    </source>
</evidence>